<evidence type="ECO:0000259" key="2">
    <source>
        <dbReference type="Pfam" id="PF21012"/>
    </source>
</evidence>
<keyword evidence="1" id="KW-0732">Signal</keyword>
<name>A0A1T4RZ37_9BACT</name>
<dbReference type="Proteomes" id="UP000190065">
    <property type="component" value="Unassembled WGS sequence"/>
</dbReference>
<evidence type="ECO:0000256" key="1">
    <source>
        <dbReference type="SAM" id="SignalP"/>
    </source>
</evidence>
<feature type="domain" description="DUF6850" evidence="2">
    <location>
        <begin position="44"/>
        <end position="496"/>
    </location>
</feature>
<proteinExistence type="predicted"/>
<dbReference type="eggNOG" id="ENOG502ZBFN">
    <property type="taxonomic scope" value="Bacteria"/>
</dbReference>
<protein>
    <recommendedName>
        <fullName evidence="2">DUF6850 domain-containing protein</fullName>
    </recommendedName>
</protein>
<dbReference type="STRING" id="28136.SAMN02745202_02499"/>
<organism evidence="3 4">
    <name type="scientific">Segatella oulorum</name>
    <dbReference type="NCBI Taxonomy" id="28136"/>
    <lineage>
        <taxon>Bacteria</taxon>
        <taxon>Pseudomonadati</taxon>
        <taxon>Bacteroidota</taxon>
        <taxon>Bacteroidia</taxon>
        <taxon>Bacteroidales</taxon>
        <taxon>Prevotellaceae</taxon>
        <taxon>Segatella</taxon>
    </lineage>
</organism>
<dbReference type="InterPro" id="IPR049236">
    <property type="entry name" value="DUF6850"/>
</dbReference>
<dbReference type="Pfam" id="PF21012">
    <property type="entry name" value="DUF6850"/>
    <property type="match status" value="1"/>
</dbReference>
<evidence type="ECO:0000313" key="3">
    <source>
        <dbReference type="EMBL" id="SKA21269.1"/>
    </source>
</evidence>
<sequence length="497" mass="56591">MMKHFSLLLLACGLGLSQQAWAQTKLQTLLSWYDNKAFEVYRNPALAVGRYDSSHAEVKASFINKNADQALVAQMGRAFTAGRFDASSYQWLGKHAVVWGDAGYDRRRTRDIQWNESADFMQIYPYVTADTLGGKMEREAYRFHMGYARQLNCWRYGVEAAYESALSYRDIDPRPRNNSLFVDLKVGASHSLGTRYNLGAYALWQRYSQEQSIAFMNPLGAITLYQMQGLGMHYYRFAGALKEAYFTGHTLGAGFTLQPRNNGLLAQLEVSRRVLQKQMSDLQDAPINDLTVWTISGETAWRGQQNHVSLSATYSNREGAERLYDNGLTGYKQLAINYPFLAKTLHMQLEAAQQWLSARWEINAVPAVSLLAFQETYADPQREMQFANLSFGLQTQAIRSFRAGIFTAHIAVQRTQNMQKRLVLNDRHAFTEPLSMLNDNYNQLTAHAWTGEIGVRYDLFLRTSSIKTLFLQATLRHQNCTTHRHTTLVQLTLGVTL</sequence>
<feature type="signal peptide" evidence="1">
    <location>
        <begin position="1"/>
        <end position="22"/>
    </location>
</feature>
<dbReference type="EMBL" id="FUXK01000044">
    <property type="protein sequence ID" value="SKA21269.1"/>
    <property type="molecule type" value="Genomic_DNA"/>
</dbReference>
<dbReference type="AlphaFoldDB" id="A0A1T4RZ37"/>
<evidence type="ECO:0000313" key="4">
    <source>
        <dbReference type="Proteomes" id="UP000190065"/>
    </source>
</evidence>
<reference evidence="3 4" key="1">
    <citation type="submission" date="2017-02" db="EMBL/GenBank/DDBJ databases">
        <authorList>
            <person name="Peterson S.W."/>
        </authorList>
    </citation>
    <scope>NUCLEOTIDE SEQUENCE [LARGE SCALE GENOMIC DNA]</scope>
    <source>
        <strain evidence="3 4">ATCC 43324</strain>
    </source>
</reference>
<gene>
    <name evidence="3" type="ORF">SAMN02745202_02499</name>
</gene>
<feature type="chain" id="PRO_5010564008" description="DUF6850 domain-containing protein" evidence="1">
    <location>
        <begin position="23"/>
        <end position="497"/>
    </location>
</feature>
<accession>A0A1T4RZ37</accession>
<dbReference type="RefSeq" id="WP_025071183.1">
    <property type="nucleotide sequence ID" value="NZ_FUXK01000044.1"/>
</dbReference>